<evidence type="ECO:0000256" key="1">
    <source>
        <dbReference type="SAM" id="SignalP"/>
    </source>
</evidence>
<comment type="caution">
    <text evidence="2">The sequence shown here is derived from an EMBL/GenBank/DDBJ whole genome shotgun (WGS) entry which is preliminary data.</text>
</comment>
<proteinExistence type="predicted"/>
<name>A0ABS2PSN5_9STRE</name>
<evidence type="ECO:0000313" key="3">
    <source>
        <dbReference type="Proteomes" id="UP000697472"/>
    </source>
</evidence>
<feature type="chain" id="PRO_5045088256" description="Glycosyltransferase" evidence="1">
    <location>
        <begin position="18"/>
        <end position="128"/>
    </location>
</feature>
<dbReference type="EMBL" id="JAFBEH010000027">
    <property type="protein sequence ID" value="MBM7643053.1"/>
    <property type="molecule type" value="Genomic_DNA"/>
</dbReference>
<sequence length="128" mass="14273">MLAFTALLMLVACKGSAKIQGTWKAQDPSDNNMKVVITDTSISIDGESSDYTQNGIGIVNGIHYYVIKLKDYDNYYSIIFPDSDDDVAIMLQIDDTDEPLQGSMILAMNKSETPDYTDYAEKYMDTSQ</sequence>
<evidence type="ECO:0008006" key="4">
    <source>
        <dbReference type="Google" id="ProtNLM"/>
    </source>
</evidence>
<reference evidence="2 3" key="1">
    <citation type="submission" date="2021-01" db="EMBL/GenBank/DDBJ databases">
        <title>Genomic Encyclopedia of Type Strains, Phase IV (KMG-IV): sequencing the most valuable type-strain genomes for metagenomic binning, comparative biology and taxonomic classification.</title>
        <authorList>
            <person name="Goeker M."/>
        </authorList>
    </citation>
    <scope>NUCLEOTIDE SEQUENCE [LARGE SCALE GENOMIC DNA]</scope>
    <source>
        <strain evidence="2 3">DSM 27382</strain>
    </source>
</reference>
<gene>
    <name evidence="2" type="ORF">JOC28_001354</name>
</gene>
<dbReference type="Proteomes" id="UP000697472">
    <property type="component" value="Unassembled WGS sequence"/>
</dbReference>
<keyword evidence="1" id="KW-0732">Signal</keyword>
<evidence type="ECO:0000313" key="2">
    <source>
        <dbReference type="EMBL" id="MBM7643053.1"/>
    </source>
</evidence>
<protein>
    <recommendedName>
        <fullName evidence="4">Glycosyltransferase</fullName>
    </recommendedName>
</protein>
<feature type="signal peptide" evidence="1">
    <location>
        <begin position="1"/>
        <end position="17"/>
    </location>
</feature>
<organism evidence="2 3">
    <name type="scientific">Streptococcus loxodontisalivarius</name>
    <dbReference type="NCBI Taxonomy" id="1349415"/>
    <lineage>
        <taxon>Bacteria</taxon>
        <taxon>Bacillati</taxon>
        <taxon>Bacillota</taxon>
        <taxon>Bacilli</taxon>
        <taxon>Lactobacillales</taxon>
        <taxon>Streptococcaceae</taxon>
        <taxon>Streptococcus</taxon>
    </lineage>
</organism>
<keyword evidence="3" id="KW-1185">Reference proteome</keyword>
<accession>A0ABS2PSN5</accession>